<keyword evidence="1" id="KW-0175">Coiled coil</keyword>
<feature type="region of interest" description="Disordered" evidence="2">
    <location>
        <begin position="1"/>
        <end position="46"/>
    </location>
</feature>
<dbReference type="EMBL" id="JARJLG010000022">
    <property type="protein sequence ID" value="KAJ7770989.1"/>
    <property type="molecule type" value="Genomic_DNA"/>
</dbReference>
<dbReference type="Gene3D" id="1.10.287.1490">
    <property type="match status" value="1"/>
</dbReference>
<accession>A0AAD7JUQ2</accession>
<feature type="region of interest" description="Disordered" evidence="2">
    <location>
        <begin position="985"/>
        <end position="1015"/>
    </location>
</feature>
<organism evidence="3 4">
    <name type="scientific">Mycena maculata</name>
    <dbReference type="NCBI Taxonomy" id="230809"/>
    <lineage>
        <taxon>Eukaryota</taxon>
        <taxon>Fungi</taxon>
        <taxon>Dikarya</taxon>
        <taxon>Basidiomycota</taxon>
        <taxon>Agaricomycotina</taxon>
        <taxon>Agaricomycetes</taxon>
        <taxon>Agaricomycetidae</taxon>
        <taxon>Agaricales</taxon>
        <taxon>Marasmiineae</taxon>
        <taxon>Mycenaceae</taxon>
        <taxon>Mycena</taxon>
    </lineage>
</organism>
<evidence type="ECO:0000256" key="2">
    <source>
        <dbReference type="SAM" id="MobiDB-lite"/>
    </source>
</evidence>
<reference evidence="3" key="1">
    <citation type="submission" date="2023-03" db="EMBL/GenBank/DDBJ databases">
        <title>Massive genome expansion in bonnet fungi (Mycena s.s.) driven by repeated elements and novel gene families across ecological guilds.</title>
        <authorList>
            <consortium name="Lawrence Berkeley National Laboratory"/>
            <person name="Harder C.B."/>
            <person name="Miyauchi S."/>
            <person name="Viragh M."/>
            <person name="Kuo A."/>
            <person name="Thoen E."/>
            <person name="Andreopoulos B."/>
            <person name="Lu D."/>
            <person name="Skrede I."/>
            <person name="Drula E."/>
            <person name="Henrissat B."/>
            <person name="Morin E."/>
            <person name="Kohler A."/>
            <person name="Barry K."/>
            <person name="LaButti K."/>
            <person name="Morin E."/>
            <person name="Salamov A."/>
            <person name="Lipzen A."/>
            <person name="Mereny Z."/>
            <person name="Hegedus B."/>
            <person name="Baldrian P."/>
            <person name="Stursova M."/>
            <person name="Weitz H."/>
            <person name="Taylor A."/>
            <person name="Grigoriev I.V."/>
            <person name="Nagy L.G."/>
            <person name="Martin F."/>
            <person name="Kauserud H."/>
        </authorList>
    </citation>
    <scope>NUCLEOTIDE SEQUENCE</scope>
    <source>
        <strain evidence="3">CBHHK188m</strain>
    </source>
</reference>
<proteinExistence type="predicted"/>
<gene>
    <name evidence="3" type="ORF">DFH07DRAFT_953619</name>
</gene>
<feature type="coiled-coil region" evidence="1">
    <location>
        <begin position="67"/>
        <end position="143"/>
    </location>
</feature>
<dbReference type="AlphaFoldDB" id="A0AAD7JUQ2"/>
<sequence>MSFPSKRQFLAQKTLNQPHPKAASSSASETENTHPNDVSTLTKPSIAKPKKPALSLKAQLLDKDVIIANLEGTISQLSADLTQLQDDNDRLSRDNQALQEQKRTLTVKNQCMNSLKRKAEDDTAKKRKRIKRLERERDVKEEKNMVVLSSLEDNLYDKSAHISHLERDLASAIARIHSQDHNIASLRASLRERQDILTAIRKQLYAALKKIQRHKDSLKTIRDAYNALRVWNAMTNGQYTAVARELARALTYAGCAAEKIEYAVQACAKAFGIKIRRRFMSARTVARAIDEGGKYGDLQLAREIMDEPGFVESSDGTTLHGVTIESRHVTLLAPSYAPGTDDNDQSTWTHQTRFVEVAPALDHTAERQFEGTKAAAARVADTYSRSPLAAQERRVMDKNDYFRKKLGENKDHAADGKKEFRISEAHKKDIIIGDLGRAAMAEADVDTAHILLTVLSITDDDLRTAGKVSEAELAALSSQARSDLVEQVLECKLGEEKFEAMTEDEQSNLCTHFFGGCCCHKDLNVVEYGYKSVQRTWSTYGLEPPVLLANKANAATISAIEDPDSTALKNAVESSSSGGIKLLQLIGALLRHKDRQRGYQDRTTMFLREMKLELYDLDKPTKFPDVSNTRYGCYTYAAAEVVTFHGLIQTLIQEICDGKTKSGQENHIEQNVLKGLNCAATMTELVALALYGASVSWPYMATVRSTKANPINLLDLTDIHRKLPKFCTHIAANPQTLLNPNTPLNELTIDGAPFRDPLLLESIRQLLPDLKSPFLLISRMFTGAETGWIIFTPEFHIGGTINRLTPEQRRILFVLSTNDCSEGMLGTHTVHMRYHPNSTTHSFSNQTRTERNNTEAFIKKCCDPAVEKFVMREVRKDGTRQLRAQFRREWLARQREKAEKALKRRAKTAAWKTAAAFRLATTILEFDLDKIHSMNSKTLKDQLQFYKDVLKDEILVAKKWKDMVKVEVRRNLVLEARERELARRELGDSQMDTTVGTRLGTANDDGEWEDTDSED</sequence>
<feature type="compositionally biased region" description="Acidic residues" evidence="2">
    <location>
        <begin position="1004"/>
        <end position="1015"/>
    </location>
</feature>
<keyword evidence="4" id="KW-1185">Reference proteome</keyword>
<protein>
    <submittedName>
        <fullName evidence="3">Uncharacterized protein</fullName>
    </submittedName>
</protein>
<evidence type="ECO:0000313" key="3">
    <source>
        <dbReference type="EMBL" id="KAJ7770989.1"/>
    </source>
</evidence>
<evidence type="ECO:0000256" key="1">
    <source>
        <dbReference type="SAM" id="Coils"/>
    </source>
</evidence>
<feature type="compositionally biased region" description="Polar residues" evidence="2">
    <location>
        <begin position="29"/>
        <end position="43"/>
    </location>
</feature>
<name>A0AAD7JUQ2_9AGAR</name>
<comment type="caution">
    <text evidence="3">The sequence shown here is derived from an EMBL/GenBank/DDBJ whole genome shotgun (WGS) entry which is preliminary data.</text>
</comment>
<evidence type="ECO:0000313" key="4">
    <source>
        <dbReference type="Proteomes" id="UP001215280"/>
    </source>
</evidence>
<dbReference type="Proteomes" id="UP001215280">
    <property type="component" value="Unassembled WGS sequence"/>
</dbReference>